<dbReference type="AlphaFoldDB" id="A0A816WQG2"/>
<protein>
    <submittedName>
        <fullName evidence="2">(rape) hypothetical protein</fullName>
    </submittedName>
</protein>
<dbReference type="Proteomes" id="UP001295469">
    <property type="component" value="Chromosome A02"/>
</dbReference>
<sequence>MTVGSSLSNFLKIVSSDNSSVILAALLFLLLLALFVFLLHFYSCSSCSHSAQEFSAAQRRRRRRRTVTRTTIITPIPLGGFYGGVSAAARSDDKGLDASVISSIPLFVYKDDDEKEEKDEELYRYVVVFSFYVPSLSFPVLSASYQVSLKPAVNGVEAEEVEVRLQLFQAGGEENVSVDDLKKGVDDVVGEGEVIIEVLDEEINVGGIRDQRHQHLVR</sequence>
<keyword evidence="1" id="KW-0812">Transmembrane</keyword>
<accession>A0A816WQG2</accession>
<feature type="transmembrane region" description="Helical" evidence="1">
    <location>
        <begin position="21"/>
        <end position="42"/>
    </location>
</feature>
<proteinExistence type="predicted"/>
<gene>
    <name evidence="2" type="ORF">DARMORV10_A02P07650.1</name>
</gene>
<evidence type="ECO:0000313" key="2">
    <source>
        <dbReference type="EMBL" id="CAF2137123.1"/>
    </source>
</evidence>
<organism evidence="2">
    <name type="scientific">Brassica napus</name>
    <name type="common">Rape</name>
    <dbReference type="NCBI Taxonomy" id="3708"/>
    <lineage>
        <taxon>Eukaryota</taxon>
        <taxon>Viridiplantae</taxon>
        <taxon>Streptophyta</taxon>
        <taxon>Embryophyta</taxon>
        <taxon>Tracheophyta</taxon>
        <taxon>Spermatophyta</taxon>
        <taxon>Magnoliopsida</taxon>
        <taxon>eudicotyledons</taxon>
        <taxon>Gunneridae</taxon>
        <taxon>Pentapetalae</taxon>
        <taxon>rosids</taxon>
        <taxon>malvids</taxon>
        <taxon>Brassicales</taxon>
        <taxon>Brassicaceae</taxon>
        <taxon>Brassiceae</taxon>
        <taxon>Brassica</taxon>
    </lineage>
</organism>
<reference evidence="2" key="1">
    <citation type="submission" date="2021-01" db="EMBL/GenBank/DDBJ databases">
        <authorList>
            <consortium name="Genoscope - CEA"/>
            <person name="William W."/>
        </authorList>
    </citation>
    <scope>NUCLEOTIDE SEQUENCE</scope>
</reference>
<keyword evidence="1" id="KW-0472">Membrane</keyword>
<evidence type="ECO:0000256" key="1">
    <source>
        <dbReference type="SAM" id="Phobius"/>
    </source>
</evidence>
<dbReference type="EMBL" id="HG994356">
    <property type="protein sequence ID" value="CAF2137123.1"/>
    <property type="molecule type" value="Genomic_DNA"/>
</dbReference>
<keyword evidence="1" id="KW-1133">Transmembrane helix</keyword>
<name>A0A816WQG2_BRANA</name>